<dbReference type="InterPro" id="IPR014031">
    <property type="entry name" value="Ketoacyl_synth_C"/>
</dbReference>
<dbReference type="SMART" id="SM00822">
    <property type="entry name" value="PKS_KR"/>
    <property type="match status" value="2"/>
</dbReference>
<feature type="domain" description="Ketosynthase family 3 (KS3)" evidence="16">
    <location>
        <begin position="1676"/>
        <end position="2100"/>
    </location>
</feature>
<dbReference type="PROSITE" id="PS52004">
    <property type="entry name" value="KS3_2"/>
    <property type="match status" value="2"/>
</dbReference>
<evidence type="ECO:0000259" key="15">
    <source>
        <dbReference type="PROSITE" id="PS50075"/>
    </source>
</evidence>
<dbReference type="InterPro" id="IPR036299">
    <property type="entry name" value="Polyketide_synth_docking_sf"/>
</dbReference>
<evidence type="ECO:0000256" key="9">
    <source>
        <dbReference type="ARBA" id="ARBA00052442"/>
    </source>
</evidence>
<dbReference type="SUPFAM" id="SSF53901">
    <property type="entry name" value="Thiolase-like"/>
    <property type="match status" value="2"/>
</dbReference>
<dbReference type="InterPro" id="IPR016035">
    <property type="entry name" value="Acyl_Trfase/lysoPLipase"/>
</dbReference>
<dbReference type="FunFam" id="3.40.47.10:FF:000019">
    <property type="entry name" value="Polyketide synthase type I"/>
    <property type="match status" value="2"/>
</dbReference>
<name>A0A2S6GLX4_9PSEU</name>
<dbReference type="Pfam" id="PF00109">
    <property type="entry name" value="ketoacyl-synt"/>
    <property type="match status" value="2"/>
</dbReference>
<proteinExistence type="predicted"/>
<feature type="region of interest" description="C-terminal hotdog fold" evidence="14">
    <location>
        <begin position="1060"/>
        <end position="1234"/>
    </location>
</feature>
<dbReference type="SUPFAM" id="SSF47336">
    <property type="entry name" value="ACP-like"/>
    <property type="match status" value="2"/>
</dbReference>
<dbReference type="InterPro" id="IPR036736">
    <property type="entry name" value="ACP-like_sf"/>
</dbReference>
<evidence type="ECO:0000256" key="12">
    <source>
        <dbReference type="ARBA" id="ARBA00063272"/>
    </source>
</evidence>
<keyword evidence="3" id="KW-0597">Phosphoprotein</keyword>
<dbReference type="GO" id="GO:0004315">
    <property type="term" value="F:3-oxoacyl-[acyl-carrier-protein] synthase activity"/>
    <property type="evidence" value="ECO:0007669"/>
    <property type="project" value="InterPro"/>
</dbReference>
<feature type="domain" description="Carrier" evidence="15">
    <location>
        <begin position="3204"/>
        <end position="3282"/>
    </location>
</feature>
<evidence type="ECO:0000256" key="2">
    <source>
        <dbReference type="ARBA" id="ARBA00022450"/>
    </source>
</evidence>
<evidence type="ECO:0000313" key="18">
    <source>
        <dbReference type="EMBL" id="PPK66166.1"/>
    </source>
</evidence>
<dbReference type="FunFam" id="1.10.1200.10:FF:000007">
    <property type="entry name" value="Probable polyketide synthase pks17"/>
    <property type="match status" value="2"/>
</dbReference>
<dbReference type="Gene3D" id="3.40.50.720">
    <property type="entry name" value="NAD(P)-binding Rossmann-like Domain"/>
    <property type="match status" value="2"/>
</dbReference>
<dbReference type="SMART" id="SM00827">
    <property type="entry name" value="PKS_AT"/>
    <property type="match status" value="2"/>
</dbReference>
<dbReference type="InterPro" id="IPR016036">
    <property type="entry name" value="Malonyl_transacylase_ACP-bd"/>
</dbReference>
<dbReference type="PROSITE" id="PS50075">
    <property type="entry name" value="CARRIER"/>
    <property type="match status" value="2"/>
</dbReference>
<comment type="catalytic activity">
    <reaction evidence="9">
        <text>6 (S)-methylmalonyl-CoA + propanoyl-CoA + 6 NADPH + 12 H(+) = 6-deoxyerythronolide B + 6 CO2 + 6 NADP(+) + 7 CoA + H2O</text>
        <dbReference type="Rhea" id="RHEA:23068"/>
        <dbReference type="ChEBI" id="CHEBI:15377"/>
        <dbReference type="ChEBI" id="CHEBI:15378"/>
        <dbReference type="ChEBI" id="CHEBI:16089"/>
        <dbReference type="ChEBI" id="CHEBI:16526"/>
        <dbReference type="ChEBI" id="CHEBI:57287"/>
        <dbReference type="ChEBI" id="CHEBI:57327"/>
        <dbReference type="ChEBI" id="CHEBI:57392"/>
        <dbReference type="ChEBI" id="CHEBI:57783"/>
        <dbReference type="ChEBI" id="CHEBI:58349"/>
        <dbReference type="EC" id="2.3.1.94"/>
    </reaction>
</comment>
<feature type="domain" description="PKS/mFAS DH" evidence="17">
    <location>
        <begin position="926"/>
        <end position="1234"/>
    </location>
</feature>
<dbReference type="GO" id="GO:0004312">
    <property type="term" value="F:fatty acid synthase activity"/>
    <property type="evidence" value="ECO:0007669"/>
    <property type="project" value="TreeGrafter"/>
</dbReference>
<dbReference type="FunFam" id="3.40.366.10:FF:000002">
    <property type="entry name" value="Probable polyketide synthase 2"/>
    <property type="match status" value="1"/>
</dbReference>
<dbReference type="Pfam" id="PF21089">
    <property type="entry name" value="PKS_DH_N"/>
    <property type="match status" value="1"/>
</dbReference>
<dbReference type="Proteomes" id="UP000239203">
    <property type="component" value="Unassembled WGS sequence"/>
</dbReference>
<keyword evidence="5" id="KW-0677">Repeat</keyword>
<keyword evidence="8" id="KW-0012">Acyltransferase</keyword>
<dbReference type="PROSITE" id="PS00012">
    <property type="entry name" value="PHOSPHOPANTETHEINE"/>
    <property type="match status" value="2"/>
</dbReference>
<dbReference type="InterPro" id="IPR032821">
    <property type="entry name" value="PKS_assoc"/>
</dbReference>
<dbReference type="InterPro" id="IPR016039">
    <property type="entry name" value="Thiolase-like"/>
</dbReference>
<dbReference type="Pfam" id="PF08659">
    <property type="entry name" value="KR"/>
    <property type="match status" value="2"/>
</dbReference>
<dbReference type="GO" id="GO:0031177">
    <property type="term" value="F:phosphopantetheine binding"/>
    <property type="evidence" value="ECO:0007669"/>
    <property type="project" value="InterPro"/>
</dbReference>
<comment type="caution">
    <text evidence="18">The sequence shown here is derived from an EMBL/GenBank/DDBJ whole genome shotgun (WGS) entry which is preliminary data.</text>
</comment>
<dbReference type="InterPro" id="IPR020807">
    <property type="entry name" value="PKS_DH"/>
</dbReference>
<feature type="domain" description="Carrier" evidence="15">
    <location>
        <begin position="1578"/>
        <end position="1656"/>
    </location>
</feature>
<dbReference type="GO" id="GO:0047879">
    <property type="term" value="F:erythronolide synthase activity"/>
    <property type="evidence" value="ECO:0007669"/>
    <property type="project" value="UniProtKB-EC"/>
</dbReference>
<comment type="pathway">
    <text evidence="11">Antibiotic biosynthesis; erythromycin biosynthesis.</text>
</comment>
<dbReference type="PANTHER" id="PTHR43775">
    <property type="entry name" value="FATTY ACID SYNTHASE"/>
    <property type="match status" value="1"/>
</dbReference>
<dbReference type="SUPFAM" id="SSF52151">
    <property type="entry name" value="FabD/lysophospholipase-like"/>
    <property type="match status" value="2"/>
</dbReference>
<dbReference type="SMART" id="SM01294">
    <property type="entry name" value="PKS_PP_betabranch"/>
    <property type="match status" value="2"/>
</dbReference>
<dbReference type="InterPro" id="IPR049552">
    <property type="entry name" value="PKS_DH_N"/>
</dbReference>
<dbReference type="GO" id="GO:0006633">
    <property type="term" value="P:fatty acid biosynthetic process"/>
    <property type="evidence" value="ECO:0007669"/>
    <property type="project" value="InterPro"/>
</dbReference>
<dbReference type="InterPro" id="IPR014043">
    <property type="entry name" value="Acyl_transferase_dom"/>
</dbReference>
<evidence type="ECO:0000256" key="8">
    <source>
        <dbReference type="ARBA" id="ARBA00023315"/>
    </source>
</evidence>
<dbReference type="Gene3D" id="3.10.129.110">
    <property type="entry name" value="Polyketide synthase dehydratase"/>
    <property type="match status" value="2"/>
</dbReference>
<keyword evidence="19" id="KW-1185">Reference proteome</keyword>
<dbReference type="InterPro" id="IPR006162">
    <property type="entry name" value="Ppantetheine_attach_site"/>
</dbReference>
<organism evidence="18 19">
    <name type="scientific">Actinokineospora auranticolor</name>
    <dbReference type="NCBI Taxonomy" id="155976"/>
    <lineage>
        <taxon>Bacteria</taxon>
        <taxon>Bacillati</taxon>
        <taxon>Actinomycetota</taxon>
        <taxon>Actinomycetes</taxon>
        <taxon>Pseudonocardiales</taxon>
        <taxon>Pseudonocardiaceae</taxon>
        <taxon>Actinokineospora</taxon>
    </lineage>
</organism>
<evidence type="ECO:0000259" key="17">
    <source>
        <dbReference type="PROSITE" id="PS52019"/>
    </source>
</evidence>
<dbReference type="InterPro" id="IPR020841">
    <property type="entry name" value="PKS_Beta-ketoAc_synthase_dom"/>
</dbReference>
<dbReference type="Gene3D" id="1.10.1200.10">
    <property type="entry name" value="ACP-like"/>
    <property type="match status" value="2"/>
</dbReference>
<dbReference type="InterPro" id="IPR013968">
    <property type="entry name" value="PKS_KR"/>
</dbReference>
<evidence type="ECO:0000256" key="14">
    <source>
        <dbReference type="PROSITE-ProRule" id="PRU01363"/>
    </source>
</evidence>
<dbReference type="PROSITE" id="PS50890">
    <property type="entry name" value="PUA"/>
    <property type="match status" value="1"/>
</dbReference>
<dbReference type="EC" id="2.3.1.94" evidence="13"/>
<comment type="cofactor">
    <cofactor evidence="1">
        <name>pantetheine 4'-phosphate</name>
        <dbReference type="ChEBI" id="CHEBI:47942"/>
    </cofactor>
</comment>
<sequence>MSSEAKLRDYLKRVTHDLMRTKQQLDEVEQAAREPIAVVGMACRYPGGIASPEDLWRVVADGVDAIGPFPDDRGWDLGALYHPDPDHPGTSYARDGGFLRGADRFDAEFFGISPREALTIDPQQRLLLEVAWEAVERAGLDPLALRGSDTGVFAGVMYDDYGSRLRRIPRGFEGFIGTGSAGSVASGRVAFTLGLEGPAVTVDTACSSSLVAMHLAGRALRAGECSLALAGGVTVLATPTLFVEFSRQRGLAPDGRCKAFGDGADGTGWGEGVGLVVLERLSDARRHGHRVLGVLRGSAVNQDGASGRLSAPNGPSQERVIRAALADAGLAPAAVDLVEAHGTGTRLGDPIEARALLRTYGRDRQDGHPLWLGSLKSNIGHAQAAAGVGGVIKVLMAMRHTTLPRTLHADRPTSLVDWSAGAVSPLTESRPWRTDGGPMRAGVSSFGISGTNAHVIVESVEPVADAPEPGTGPEPGTAVAWVLGAREPRALADQARLLLAHLDGDPAPDPAVVGRSLATTRSPLEYRAGVVGTDLAELRSGLAELAAGGLPERGALAAAVDPGKPVFVFPGQGAQWAGMAVELLDHPVFAESMAACDAALRPHTGWSLLAELRSGAEPDRVEVIQPALFAVMVSLSALWRHHGVEPAAVIGHSQGEIAAACVAGALTLADAAKVVALRAKALVGLPRGGGMAAVSLSAEAATERLVGRGGRVSVAAVNGPASVVLSGDADALRELVAELDAEGVRARVVPVDYASHSPHVEPVRAAVVDGLAGIVPVDSTVRFQSTVTGEPVDTSGLDAGYWFTNLREPVLFERGLRGLIDSGHRTFVEVSPHPVLTYSVQEVADQAGVDVAVTGTLRRGDGGRARFLTSLVGAHARGVRVDLAGLFGPGPVTDLPTYAFQRSRYWLEAAPEAGDLAAAGLTGTGHAVLAAALTDVDAERVAFTGRISAASHPALAATTLDGTALLPAAALLELAVAAAEYTGCAGVADLTQRAQVALPGTAAVQVRVTVLAEAEGRRHITVHARLEGASAWTAVADGALSTAADSLDAVAPARWPPEGARAVPVTDVVERTGLELGAEVAAALRGVWVAGDRTWVEVAGDGADGYVTDPVLLDAALHPLRTPGRGPVAWRGARLGAGTGNRWRVLLDGGAVTAFADDGAVVLAVAAVELGEVEVPPTAPAAGAGLHVLRWHEVTAPADDREPVVVEIAEDTERAAVLRAAGALREFLAGPVDRELVVLTRGAVAATADDRVHPPSAAVWGLVRSAQAEEPGRIRLVDLPPGAATAVPGGDEPQLAVRGSAVFAARLRPVAPEPGRGWATGPGPVLITAGQPDLAALIATVLAVEHGVRALLVVGDAGPVAAADLPEGTVVEAVDVDPTDPVALAGVLDLGVTAVVHVPASGTDSPVATLDDERIAAVLDAQVRTAWALHEASLAHDLAEFVLCSSVAGTTGGAGRGAHAAAASALDAVAEHRRRLGLPARSLAWGPRADQPGVDQGRARAAGWSPLSAERTAELFTAAGAVAAVTVAPAPVAIGALRALARAGALPRVLAELAGSTGGGSRPGGSLRAALRGRPPAERVELLLAAVRGRVAAVLGHATAARVRPDKAFKDLGFDSLTAVELRNQLAAATGLALPTTLAFDYPNTRALAAHLDRELSGAVADHEHRTATPVDGSADDPIALVSLACRFPGGADTPEKLWDLIAEGRDAIGGFPTDRGWDLDALYHPDPDHPGTSYARSGGFLHEAAGFDPGFFGINQREATAMDPQQRLLLETAWEALERLVGDPTALRGSRTGVYLGMVGSDYGSRLHEVPPDLEGYVGTGGADSVASGRINYFFGFEGPAVSVATACSSSLVALHLAARAVRAGECDLALAGGATVLAGPDLFVWFSRQRGLSADGRCRAFADGADGTGFAEGVGLVAVERLSRARELGHPVLAVLRGSAVNSDGASNGLTAPNGPAQQRVIRAALADAGLTPSDVDLVEAHGTGTALGDPIEGRAIAAVYGRDRSGPLWLGSLKSNIGHTNAAAGIAGVLKAVLALRHETLPRTLHAETPTPHVDWSDDGVRLLTEARPWPRGDRPRRAAVSAFGISGTNAHVVLEEGDAPAAPADTGGPAAPWVLSARSPAALRAQAARLLPVVADLPATAVGRELNRRTRFTHRVAVADAAALAALAADTEHPGVHFGRPRSGRIAFAYSGQGSQYAGMARGLRAADPVFAAAFDAVCAAIDPHLDRPLAEVVHAESGAVLDRTEYTQPALFAVQVALTEALRARGVRPDVLLGHSLGEITAAHVAGALTLPDAATLVAARARCMQAATPGGAMAAIGATADEVRAHLVDGVGIAAVNNAASTVISGDRGAVLEVVAVFRERGTRTTELRTSHAFHSHHMEPALAPFRAVAERVPWREPTIPVIGNRTGAPVRRFDADHWTEHLRGTVRFQDGVRHAVDLGAEVFVEVTPHPSLTAHLPAGAAVAHTLHRDRPDAEALADALARLDVAGVPVDWSAHYPADSARAALPTYPFERTRLWLSPARPAGDVAAVGLDPVAHPVLAAAVDLPGGVVMTGSLSAHRQPWAADASALAALPVDLALVAGARVGAPALDSLELVGPPPAASGGRVRVRVRVDPGGPDGPDGGRPVQIDTARAAGPWEVWATGTLSTVDITDGGGVPGAAAARVEVTGPGVDAAAHAVHPVLLAEAVRAVTGPAVAPLAWHGVHAHTAGAGAVTVTTGGDEVAAAGDGAHLIGLRLHDPAGDPVLTAARVRLGTPPTALGGPPLHTVLWERIPLGPVAGPVARLRPDHDPAVPPPAGTAAAVVEFESTADPVAGAHAAAARALALVRGWHHGVPLVLVTRGAVGTGDHDPVRDVGLAPVWGLVRSAQAEHPGRFVLVDTDGADTALVAAAVATGESEVALRSGAAHVPRLRPVPAGGGEPAPLSGTILLTGGTGGVGADLARHLVTVRGARRLVLASRRGAAAPGAADLVADLTELGADVRLVACDAADRDALATLLSEIDDLTAVVHLAGVLDDGLVSSLTPARLAAVLRPKVDAAWHLHELTRGVDLTEFVLFSSLAGTLGGAGQANYAAANTFLDALAGHRAALGLPATATTWGPWANGGMAGDLGAVDRARLARGGLVPLDTATGMALFDAAAAAGPAVVATAAFDLAALRSAASAGELPSALRGLVPTTPGRAARPPEAELSARLRGLPPQRRANALLDALLARVGGVLGRDGADQVDPDAAFTDLGFDSLTAVELRNRLGNDTGLDLPTTLVFEYPTPRALATHLVDVLGGVPDATTDGLAPEAVLAWLGSATARAAELAGTEVGARLVALAERLADVGRADLDTELLTATDDELFAALDEEITRADTDPLIRER</sequence>
<dbReference type="Pfam" id="PF00550">
    <property type="entry name" value="PP-binding"/>
    <property type="match status" value="2"/>
</dbReference>
<dbReference type="Gene3D" id="3.40.47.10">
    <property type="match status" value="2"/>
</dbReference>
<evidence type="ECO:0000256" key="10">
    <source>
        <dbReference type="ARBA" id="ARBA00060158"/>
    </source>
</evidence>
<keyword evidence="7" id="KW-0511">Multifunctional enzyme</keyword>
<evidence type="ECO:0000256" key="4">
    <source>
        <dbReference type="ARBA" id="ARBA00022679"/>
    </source>
</evidence>
<dbReference type="InterPro" id="IPR050091">
    <property type="entry name" value="PKS_NRPS_Biosynth_Enz"/>
</dbReference>
<dbReference type="Pfam" id="PF02801">
    <property type="entry name" value="Ketoacyl-synt_C"/>
    <property type="match status" value="2"/>
</dbReference>
<dbReference type="PROSITE" id="PS00606">
    <property type="entry name" value="KS3_1"/>
    <property type="match status" value="2"/>
</dbReference>
<reference evidence="18 19" key="1">
    <citation type="submission" date="2018-02" db="EMBL/GenBank/DDBJ databases">
        <title>Genomic Encyclopedia of Archaeal and Bacterial Type Strains, Phase II (KMG-II): from individual species to whole genera.</title>
        <authorList>
            <person name="Goeker M."/>
        </authorList>
    </citation>
    <scope>NUCLEOTIDE SEQUENCE [LARGE SCALE GENOMIC DNA]</scope>
    <source>
        <strain evidence="18 19">YU 961-1</strain>
    </source>
</reference>
<dbReference type="PANTHER" id="PTHR43775:SF51">
    <property type="entry name" value="INACTIVE PHENOLPHTHIOCEROL SYNTHESIS POLYKETIDE SYNTHASE TYPE I PKS1-RELATED"/>
    <property type="match status" value="1"/>
</dbReference>
<dbReference type="Gene3D" id="3.40.366.10">
    <property type="entry name" value="Malonyl-Coenzyme A Acyl Carrier Protein, domain 2"/>
    <property type="match status" value="2"/>
</dbReference>
<dbReference type="EMBL" id="PTIX01000011">
    <property type="protein sequence ID" value="PPK66166.1"/>
    <property type="molecule type" value="Genomic_DNA"/>
</dbReference>
<protein>
    <recommendedName>
        <fullName evidence="13">6-deoxyerythronolide-B synthase</fullName>
        <ecNumber evidence="13">2.3.1.94</ecNumber>
    </recommendedName>
</protein>
<dbReference type="SUPFAM" id="SSF51735">
    <property type="entry name" value="NAD(P)-binding Rossmann-fold domains"/>
    <property type="match status" value="4"/>
</dbReference>
<evidence type="ECO:0000256" key="3">
    <source>
        <dbReference type="ARBA" id="ARBA00022553"/>
    </source>
</evidence>
<evidence type="ECO:0000256" key="1">
    <source>
        <dbReference type="ARBA" id="ARBA00001957"/>
    </source>
</evidence>
<dbReference type="PROSITE" id="PS52019">
    <property type="entry name" value="PKS_MFAS_DH"/>
    <property type="match status" value="1"/>
</dbReference>
<keyword evidence="2" id="KW-0596">Phosphopantetheine</keyword>
<gene>
    <name evidence="18" type="ORF">CLV40_111130</name>
</gene>
<comment type="subunit">
    <text evidence="12">Homodimer. Erythronolide synthase is composed of EryAI, EryAII and EryAIII multimodular (2 modules) polypeptides each coding for a functional synthase subunit which participates in 2 of the six FAS-like elongation steps required for formation of the polyketide. Module 1, 2, 3, 4, 5, and 6 participating in biosynthesis steps 1, 2, 3, 4, 5, and 6, respectively.</text>
</comment>
<dbReference type="InterPro" id="IPR057326">
    <property type="entry name" value="KR_dom"/>
</dbReference>
<dbReference type="InterPro" id="IPR001227">
    <property type="entry name" value="Ac_transferase_dom_sf"/>
</dbReference>
<evidence type="ECO:0000259" key="16">
    <source>
        <dbReference type="PROSITE" id="PS52004"/>
    </source>
</evidence>
<evidence type="ECO:0000313" key="19">
    <source>
        <dbReference type="Proteomes" id="UP000239203"/>
    </source>
</evidence>
<dbReference type="InterPro" id="IPR020806">
    <property type="entry name" value="PKS_PP-bd"/>
</dbReference>
<dbReference type="OrthoDB" id="9778690at2"/>
<dbReference type="InterPro" id="IPR014030">
    <property type="entry name" value="Ketoacyl_synth_N"/>
</dbReference>
<feature type="region of interest" description="N-terminal hotdog fold" evidence="14">
    <location>
        <begin position="926"/>
        <end position="1047"/>
    </location>
</feature>
<dbReference type="InterPro" id="IPR015083">
    <property type="entry name" value="NorB/c/GfsB-D-like_docking"/>
</dbReference>
<comment type="caution">
    <text evidence="14">Lacks conserved residue(s) required for the propagation of feature annotation.</text>
</comment>
<dbReference type="SUPFAM" id="SSF101173">
    <property type="entry name" value="Docking domain B of the erythromycin polyketide synthase (DEBS)"/>
    <property type="match status" value="1"/>
</dbReference>
<dbReference type="InterPro" id="IPR018201">
    <property type="entry name" value="Ketoacyl_synth_AS"/>
</dbReference>
<keyword evidence="4 18" id="KW-0808">Transferase</keyword>
<dbReference type="CDD" id="cd08956">
    <property type="entry name" value="KR_3_FAS_SDR_x"/>
    <property type="match status" value="1"/>
</dbReference>
<evidence type="ECO:0000256" key="11">
    <source>
        <dbReference type="ARBA" id="ARBA00060622"/>
    </source>
</evidence>
<evidence type="ECO:0000256" key="13">
    <source>
        <dbReference type="ARBA" id="ARBA00066981"/>
    </source>
</evidence>
<accession>A0A2S6GLX4</accession>
<evidence type="ECO:0000256" key="7">
    <source>
        <dbReference type="ARBA" id="ARBA00023268"/>
    </source>
</evidence>
<dbReference type="Pfam" id="PF00698">
    <property type="entry name" value="Acyl_transf_1"/>
    <property type="match status" value="2"/>
</dbReference>
<dbReference type="Gene3D" id="3.30.70.3290">
    <property type="match status" value="2"/>
</dbReference>
<dbReference type="SMART" id="SM00825">
    <property type="entry name" value="PKS_KS"/>
    <property type="match status" value="2"/>
</dbReference>
<dbReference type="CDD" id="cd00833">
    <property type="entry name" value="PKS"/>
    <property type="match status" value="2"/>
</dbReference>
<keyword evidence="6" id="KW-0045">Antibiotic biosynthesis</keyword>
<dbReference type="SUPFAM" id="SSF55048">
    <property type="entry name" value="Probable ACP-binding domain of malonyl-CoA ACP transacylase"/>
    <property type="match status" value="2"/>
</dbReference>
<dbReference type="InterPro" id="IPR049900">
    <property type="entry name" value="PKS_mFAS_DH"/>
</dbReference>
<dbReference type="Pfam" id="PF16197">
    <property type="entry name" value="KAsynt_C_assoc"/>
    <property type="match status" value="2"/>
</dbReference>
<dbReference type="GO" id="GO:0033068">
    <property type="term" value="P:macrolide biosynthetic process"/>
    <property type="evidence" value="ECO:0007669"/>
    <property type="project" value="UniProtKB-ARBA"/>
</dbReference>
<dbReference type="RefSeq" id="WP_104480639.1">
    <property type="nucleotide sequence ID" value="NZ_PTIX01000011.1"/>
</dbReference>
<dbReference type="Pfam" id="PF08990">
    <property type="entry name" value="Docking"/>
    <property type="match status" value="1"/>
</dbReference>
<feature type="domain" description="Ketosynthase family 3 (KS3)" evidence="16">
    <location>
        <begin position="33"/>
        <end position="459"/>
    </location>
</feature>
<dbReference type="InterPro" id="IPR042104">
    <property type="entry name" value="PKS_dehydratase_sf"/>
</dbReference>
<dbReference type="SMART" id="SM00826">
    <property type="entry name" value="PKS_DH"/>
    <property type="match status" value="2"/>
</dbReference>
<evidence type="ECO:0000256" key="5">
    <source>
        <dbReference type="ARBA" id="ARBA00022737"/>
    </source>
</evidence>
<evidence type="ECO:0000256" key="6">
    <source>
        <dbReference type="ARBA" id="ARBA00023194"/>
    </source>
</evidence>
<dbReference type="InterPro" id="IPR036291">
    <property type="entry name" value="NAD(P)-bd_dom_sf"/>
</dbReference>
<dbReference type="SMART" id="SM00823">
    <property type="entry name" value="PKS_PP"/>
    <property type="match status" value="2"/>
</dbReference>
<comment type="function">
    <text evidence="10">Involved in the biosynthesis of antibiotic erythromycin via the biosynthesis of its aglycone precursor, 6-deoxyerythronolide B (6-dEB).</text>
</comment>
<dbReference type="InterPro" id="IPR009081">
    <property type="entry name" value="PP-bd_ACP"/>
</dbReference>